<keyword evidence="1 2" id="KW-0175">Coiled coil</keyword>
<dbReference type="GO" id="GO:0110085">
    <property type="term" value="C:mitotic actomyosin contractile ring"/>
    <property type="evidence" value="ECO:0007669"/>
    <property type="project" value="EnsemblFungi"/>
</dbReference>
<proteinExistence type="predicted"/>
<evidence type="ECO:0000313" key="4">
    <source>
        <dbReference type="Proteomes" id="UP000186594"/>
    </source>
</evidence>
<name>A0A1U7LQ27_NEOID</name>
<comment type="caution">
    <text evidence="3">The sequence shown here is derived from an EMBL/GenBank/DDBJ whole genome shotgun (WGS) entry which is preliminary data.</text>
</comment>
<accession>A0A1U7LQ27</accession>
<dbReference type="Proteomes" id="UP000186594">
    <property type="component" value="Unassembled WGS sequence"/>
</dbReference>
<dbReference type="GO" id="GO:0030479">
    <property type="term" value="C:actin cortical patch"/>
    <property type="evidence" value="ECO:0007669"/>
    <property type="project" value="EnsemblFungi"/>
</dbReference>
<reference evidence="3 4" key="1">
    <citation type="submission" date="2016-04" db="EMBL/GenBank/DDBJ databases">
        <title>Evolutionary innovation and constraint leading to complex multicellularity in the Ascomycota.</title>
        <authorList>
            <person name="Cisse O."/>
            <person name="Nguyen A."/>
            <person name="Hewitt D.A."/>
            <person name="Jedd G."/>
            <person name="Stajich J.E."/>
        </authorList>
    </citation>
    <scope>NUCLEOTIDE SEQUENCE [LARGE SCALE GENOMIC DNA]</scope>
    <source>
        <strain evidence="3 4">DAH-3</strain>
    </source>
</reference>
<dbReference type="Gene3D" id="1.20.5.340">
    <property type="match status" value="2"/>
</dbReference>
<dbReference type="GO" id="GO:0032220">
    <property type="term" value="P:plasma membrane fusion involved in cytogamy"/>
    <property type="evidence" value="ECO:0007669"/>
    <property type="project" value="EnsemblFungi"/>
</dbReference>
<dbReference type="GO" id="GO:0044396">
    <property type="term" value="P:actin cortical patch organization"/>
    <property type="evidence" value="ECO:0007669"/>
    <property type="project" value="EnsemblFungi"/>
</dbReference>
<organism evidence="3 4">
    <name type="scientific">Neolecta irregularis (strain DAH-3)</name>
    <dbReference type="NCBI Taxonomy" id="1198029"/>
    <lineage>
        <taxon>Eukaryota</taxon>
        <taxon>Fungi</taxon>
        <taxon>Dikarya</taxon>
        <taxon>Ascomycota</taxon>
        <taxon>Taphrinomycotina</taxon>
        <taxon>Neolectales</taxon>
        <taxon>Neolectaceae</taxon>
        <taxon>Neolecta</taxon>
    </lineage>
</organism>
<dbReference type="GO" id="GO:1990819">
    <property type="term" value="C:mating projection actin fusion focus"/>
    <property type="evidence" value="ECO:0007669"/>
    <property type="project" value="EnsemblFungi"/>
</dbReference>
<dbReference type="STRING" id="1198029.A0A1U7LQ27"/>
<dbReference type="InterPro" id="IPR000533">
    <property type="entry name" value="Tropomyosin"/>
</dbReference>
<dbReference type="GO" id="GO:1902404">
    <property type="term" value="P:mitotic actomyosin contractile ring contraction"/>
    <property type="evidence" value="ECO:0007669"/>
    <property type="project" value="EnsemblFungi"/>
</dbReference>
<dbReference type="GO" id="GO:0070648">
    <property type="term" value="C:formin-nucleated actin cable"/>
    <property type="evidence" value="ECO:0007669"/>
    <property type="project" value="EnsemblFungi"/>
</dbReference>
<gene>
    <name evidence="3" type="ORF">NEOLI_004838</name>
</gene>
<dbReference type="OMA" id="EQWETKY"/>
<dbReference type="FunFam" id="1.20.5.340:FF:000001">
    <property type="entry name" value="Tropomyosin alpha-1 chain isoform 2"/>
    <property type="match status" value="1"/>
</dbReference>
<dbReference type="AlphaFoldDB" id="A0A1U7LQ27"/>
<dbReference type="GO" id="GO:0003786">
    <property type="term" value="F:actin lateral binding"/>
    <property type="evidence" value="ECO:0007669"/>
    <property type="project" value="EnsemblFungi"/>
</dbReference>
<sequence>MDKVREKLALLRVESDAASAKLEEAHTRIKQLEQESLQKEQEIQSLTHRNSLLEAEVEKLEQRVQDSKLAADDGDGQRNAAENLQRKVALLEEELEQNDKNLRETTEKLRQVDVKAEHFERKVATLEQERDLLERKLEEMTDNHAKAKRELEEVIGQLDNL</sequence>
<evidence type="ECO:0000256" key="1">
    <source>
        <dbReference type="ARBA" id="ARBA00023054"/>
    </source>
</evidence>
<dbReference type="OrthoDB" id="128924at2759"/>
<dbReference type="GO" id="GO:0005884">
    <property type="term" value="C:actin filament"/>
    <property type="evidence" value="ECO:0007669"/>
    <property type="project" value="EnsemblFungi"/>
</dbReference>
<protein>
    <submittedName>
        <fullName evidence="3">Tropomyosin</fullName>
    </submittedName>
</protein>
<dbReference type="EMBL" id="LXFE01000636">
    <property type="protein sequence ID" value="OLL24765.1"/>
    <property type="molecule type" value="Genomic_DNA"/>
</dbReference>
<dbReference type="SUPFAM" id="SSF57997">
    <property type="entry name" value="Tropomyosin"/>
    <property type="match status" value="1"/>
</dbReference>
<keyword evidence="4" id="KW-1185">Reference proteome</keyword>
<dbReference type="Pfam" id="PF00261">
    <property type="entry name" value="Tropomyosin"/>
    <property type="match status" value="2"/>
</dbReference>
<evidence type="ECO:0000313" key="3">
    <source>
        <dbReference type="EMBL" id="OLL24765.1"/>
    </source>
</evidence>
<evidence type="ECO:0000256" key="2">
    <source>
        <dbReference type="SAM" id="Coils"/>
    </source>
</evidence>
<feature type="coiled-coil region" evidence="2">
    <location>
        <begin position="15"/>
        <end position="157"/>
    </location>
</feature>